<dbReference type="KEGG" id="sbk:SHEWBE_3168"/>
<evidence type="ECO:0000256" key="5">
    <source>
        <dbReference type="SAM" id="Phobius"/>
    </source>
</evidence>
<feature type="transmembrane region" description="Helical" evidence="5">
    <location>
        <begin position="6"/>
        <end position="25"/>
    </location>
</feature>
<comment type="subcellular location">
    <subcellularLocation>
        <location evidence="1">Membrane</location>
        <topology evidence="1">Multi-pass membrane protein</topology>
    </subcellularLocation>
</comment>
<keyword evidence="4 5" id="KW-0472">Membrane</keyword>
<accession>A0A330M4D2</accession>
<evidence type="ECO:0000313" key="7">
    <source>
        <dbReference type="Proteomes" id="UP000250123"/>
    </source>
</evidence>
<protein>
    <submittedName>
        <fullName evidence="6">Uncharacterized protein</fullName>
    </submittedName>
</protein>
<dbReference type="Proteomes" id="UP000250123">
    <property type="component" value="Chromosome SHEWBE"/>
</dbReference>
<feature type="transmembrane region" description="Helical" evidence="5">
    <location>
        <begin position="37"/>
        <end position="54"/>
    </location>
</feature>
<dbReference type="EMBL" id="LS483452">
    <property type="protein sequence ID" value="SQH77131.1"/>
    <property type="molecule type" value="Genomic_DNA"/>
</dbReference>
<evidence type="ECO:0000256" key="3">
    <source>
        <dbReference type="ARBA" id="ARBA00022989"/>
    </source>
</evidence>
<dbReference type="InterPro" id="IPR004776">
    <property type="entry name" value="Mem_transp_PIN-like"/>
</dbReference>
<evidence type="ECO:0000256" key="4">
    <source>
        <dbReference type="ARBA" id="ARBA00023136"/>
    </source>
</evidence>
<evidence type="ECO:0000256" key="1">
    <source>
        <dbReference type="ARBA" id="ARBA00004141"/>
    </source>
</evidence>
<dbReference type="AlphaFoldDB" id="A0A330M4D2"/>
<dbReference type="GO" id="GO:0055085">
    <property type="term" value="P:transmembrane transport"/>
    <property type="evidence" value="ECO:0007669"/>
    <property type="project" value="InterPro"/>
</dbReference>
<evidence type="ECO:0000313" key="6">
    <source>
        <dbReference type="EMBL" id="SQH77131.1"/>
    </source>
</evidence>
<gene>
    <name evidence="6" type="ORF">SHEWBE_3168</name>
</gene>
<keyword evidence="2 5" id="KW-0812">Transmembrane</keyword>
<keyword evidence="3 5" id="KW-1133">Transmembrane helix</keyword>
<dbReference type="GO" id="GO:0016020">
    <property type="term" value="C:membrane"/>
    <property type="evidence" value="ECO:0007669"/>
    <property type="project" value="UniProtKB-SubCell"/>
</dbReference>
<sequence>MSIVSIIFPLIFMAGLGYLLTHIKYLNREHISGIGKFAFKISIPVFLFLNMYKLKVQQSVLASTVVLSTVLSVFSFGFWLLIVPNQAKYTLYYMIIAETYRLILRQFEAKDIHTLFLLNSIPEILTYTPVNL</sequence>
<organism evidence="6 7">
    <name type="scientific">Shewanella benthica</name>
    <dbReference type="NCBI Taxonomy" id="43661"/>
    <lineage>
        <taxon>Bacteria</taxon>
        <taxon>Pseudomonadati</taxon>
        <taxon>Pseudomonadota</taxon>
        <taxon>Gammaproteobacteria</taxon>
        <taxon>Alteromonadales</taxon>
        <taxon>Shewanellaceae</taxon>
        <taxon>Shewanella</taxon>
    </lineage>
</organism>
<feature type="transmembrane region" description="Helical" evidence="5">
    <location>
        <begin position="60"/>
        <end position="82"/>
    </location>
</feature>
<dbReference type="Pfam" id="PF03547">
    <property type="entry name" value="Mem_trans"/>
    <property type="match status" value="1"/>
</dbReference>
<name>A0A330M4D2_9GAMM</name>
<proteinExistence type="predicted"/>
<reference evidence="7" key="1">
    <citation type="submission" date="2018-06" db="EMBL/GenBank/DDBJ databases">
        <authorList>
            <person name="Cea G.-C."/>
            <person name="William W."/>
        </authorList>
    </citation>
    <scope>NUCLEOTIDE SEQUENCE [LARGE SCALE GENOMIC DNA]</scope>
    <source>
        <strain evidence="7">DB21MT-2</strain>
    </source>
</reference>
<evidence type="ECO:0000256" key="2">
    <source>
        <dbReference type="ARBA" id="ARBA00022692"/>
    </source>
</evidence>